<dbReference type="GO" id="GO:0046983">
    <property type="term" value="F:protein dimerization activity"/>
    <property type="evidence" value="ECO:0007669"/>
    <property type="project" value="InterPro"/>
</dbReference>
<dbReference type="InterPro" id="IPR005467">
    <property type="entry name" value="His_kinase_dom"/>
</dbReference>
<name>A0A1S2MCP7_9BACI</name>
<keyword evidence="11" id="KW-1185">Reference proteome</keyword>
<dbReference type="EC" id="3.1.3.-" evidence="7"/>
<dbReference type="PIRSF" id="PIRSF003169">
    <property type="entry name" value="STHK_DegS"/>
    <property type="match status" value="1"/>
</dbReference>
<dbReference type="InterPro" id="IPR050482">
    <property type="entry name" value="Sensor_HK_TwoCompSys"/>
</dbReference>
<dbReference type="EC" id="2.7.13.3" evidence="7"/>
<comment type="caution">
    <text evidence="10">The sequence shown here is derived from an EMBL/GenBank/DDBJ whole genome shotgun (WGS) entry which is preliminary data.</text>
</comment>
<dbReference type="AlphaFoldDB" id="A0A1S2MCP7"/>
<keyword evidence="4 7" id="KW-0418">Kinase</keyword>
<keyword evidence="8" id="KW-0175">Coiled coil</keyword>
<dbReference type="SMART" id="SM00387">
    <property type="entry name" value="HATPase_c"/>
    <property type="match status" value="1"/>
</dbReference>
<dbReference type="GO" id="GO:0005737">
    <property type="term" value="C:cytoplasm"/>
    <property type="evidence" value="ECO:0007669"/>
    <property type="project" value="UniProtKB-SubCell"/>
</dbReference>
<dbReference type="Pfam" id="PF07730">
    <property type="entry name" value="HisKA_3"/>
    <property type="match status" value="1"/>
</dbReference>
<evidence type="ECO:0000256" key="5">
    <source>
        <dbReference type="ARBA" id="ARBA00022840"/>
    </source>
</evidence>
<keyword evidence="2 7" id="KW-0808">Transferase</keyword>
<dbReference type="PROSITE" id="PS50109">
    <property type="entry name" value="HIS_KIN"/>
    <property type="match status" value="1"/>
</dbReference>
<dbReference type="Pfam" id="PF02518">
    <property type="entry name" value="HATPase_c"/>
    <property type="match status" value="1"/>
</dbReference>
<evidence type="ECO:0000256" key="6">
    <source>
        <dbReference type="ARBA" id="ARBA00023012"/>
    </source>
</evidence>
<keyword evidence="7" id="KW-0378">Hydrolase</keyword>
<keyword evidence="7" id="KW-0963">Cytoplasm</keyword>
<dbReference type="GO" id="GO:0004721">
    <property type="term" value="F:phosphoprotein phosphatase activity"/>
    <property type="evidence" value="ECO:0007669"/>
    <property type="project" value="UniProtKB-UniRule"/>
</dbReference>
<evidence type="ECO:0000256" key="3">
    <source>
        <dbReference type="ARBA" id="ARBA00022741"/>
    </source>
</evidence>
<keyword evidence="5 7" id="KW-0067">ATP-binding</keyword>
<dbReference type="InterPro" id="IPR016381">
    <property type="entry name" value="Sig_transdc_His_kinase_DegS"/>
</dbReference>
<keyword evidence="3 7" id="KW-0547">Nucleotide-binding</keyword>
<dbReference type="RefSeq" id="WP_071388911.1">
    <property type="nucleotide sequence ID" value="NZ_MLQS01000001.1"/>
</dbReference>
<organism evidence="10 11">
    <name type="scientific">Anaerobacillus alkalidiazotrophicus</name>
    <dbReference type="NCBI Taxonomy" id="472963"/>
    <lineage>
        <taxon>Bacteria</taxon>
        <taxon>Bacillati</taxon>
        <taxon>Bacillota</taxon>
        <taxon>Bacilli</taxon>
        <taxon>Bacillales</taxon>
        <taxon>Bacillaceae</taxon>
        <taxon>Anaerobacillus</taxon>
    </lineage>
</organism>
<keyword evidence="7" id="KW-0904">Protein phosphatase</keyword>
<feature type="coiled-coil region" evidence="8">
    <location>
        <begin position="93"/>
        <end position="134"/>
    </location>
</feature>
<feature type="domain" description="Histidine kinase" evidence="9">
    <location>
        <begin position="179"/>
        <end position="375"/>
    </location>
</feature>
<dbReference type="GO" id="GO:0005524">
    <property type="term" value="F:ATP binding"/>
    <property type="evidence" value="ECO:0007669"/>
    <property type="project" value="UniProtKB-UniRule"/>
</dbReference>
<evidence type="ECO:0000256" key="4">
    <source>
        <dbReference type="ARBA" id="ARBA00022777"/>
    </source>
</evidence>
<dbReference type="Gene3D" id="1.20.5.1930">
    <property type="match status" value="1"/>
</dbReference>
<dbReference type="OrthoDB" id="9781904at2"/>
<reference evidence="10 11" key="1">
    <citation type="submission" date="2016-10" db="EMBL/GenBank/DDBJ databases">
        <title>Draft genome sequences of four alkaliphilic bacteria belonging to the Anaerobacillus genus.</title>
        <authorList>
            <person name="Bassil N.M."/>
            <person name="Lloyd J.R."/>
        </authorList>
    </citation>
    <scope>NUCLEOTIDE SEQUENCE [LARGE SCALE GENOMIC DNA]</scope>
    <source>
        <strain evidence="10 11">DSM 22531</strain>
    </source>
</reference>
<sequence>MSNKSVLDEIVKKMVDTVIQSKEQVFDITEQSRNEYSQLQLELVQVQMKVASVIENTDKTERYARFARNRLAEVSKNFDKFSDEEVRNAYEQANDFQVKLALYRQEEKQLREQRDHMERRLLALQDTIKKAEALVGQISVVLNYLTSDLQQVNDILEDAKEMQEFGLKIIEAQEEERKRVSREIHDGPAQMMANVLLRSELVERIYKEKGIEEALKEIRDLRAMVKSSLSEVRRIIYDLRPMALDDLGLVPTLAKYLKNFQERTGLEISFRNLGKEERLPSALEIAIFRLVQEAVQNAQKHANPKQVQVKMEIKATKVMVIIKDDGKGFDQNEKKDGAFGLLGMKERVNMLKGELTIDSKINNGTIIMLVIPIHA</sequence>
<comment type="function">
    <text evidence="7">Member of the two-component regulatory system DegS/DegU, which plays an important role in the transition growth phase.</text>
</comment>
<dbReference type="Gene3D" id="3.30.565.10">
    <property type="entry name" value="Histidine kinase-like ATPase, C-terminal domain"/>
    <property type="match status" value="1"/>
</dbReference>
<dbReference type="InterPro" id="IPR003594">
    <property type="entry name" value="HATPase_dom"/>
</dbReference>
<dbReference type="SUPFAM" id="SSF55874">
    <property type="entry name" value="ATPase domain of HSP90 chaperone/DNA topoisomerase II/histidine kinase"/>
    <property type="match status" value="1"/>
</dbReference>
<dbReference type="Proteomes" id="UP000180057">
    <property type="component" value="Unassembled WGS sequence"/>
</dbReference>
<dbReference type="CDD" id="cd16917">
    <property type="entry name" value="HATPase_UhpB-NarQ-NarX-like"/>
    <property type="match status" value="1"/>
</dbReference>
<gene>
    <name evidence="10" type="ORF">BKP45_06895</name>
</gene>
<dbReference type="EMBL" id="MLQS01000001">
    <property type="protein sequence ID" value="OIJ22356.1"/>
    <property type="molecule type" value="Genomic_DNA"/>
</dbReference>
<evidence type="ECO:0000256" key="7">
    <source>
        <dbReference type="PIRNR" id="PIRNR003169"/>
    </source>
</evidence>
<protein>
    <recommendedName>
        <fullName evidence="7">Signal transduction histidine-protein kinase/phosphatase DegS</fullName>
        <ecNumber evidence="7">2.7.13.3</ecNumber>
        <ecNumber evidence="7">3.1.3.-</ecNumber>
    </recommendedName>
</protein>
<dbReference type="Pfam" id="PF05384">
    <property type="entry name" value="DegS"/>
    <property type="match status" value="1"/>
</dbReference>
<evidence type="ECO:0000256" key="8">
    <source>
        <dbReference type="SAM" id="Coils"/>
    </source>
</evidence>
<accession>A0A1S2MCP7</accession>
<dbReference type="InterPro" id="IPR036890">
    <property type="entry name" value="HATPase_C_sf"/>
</dbReference>
<keyword evidence="6 7" id="KW-0902">Two-component regulatory system</keyword>
<dbReference type="PANTHER" id="PTHR24421">
    <property type="entry name" value="NITRATE/NITRITE SENSOR PROTEIN NARX-RELATED"/>
    <property type="match status" value="1"/>
</dbReference>
<dbReference type="PANTHER" id="PTHR24421:SF55">
    <property type="entry name" value="SENSOR HISTIDINE KINASE YDFH"/>
    <property type="match status" value="1"/>
</dbReference>
<dbReference type="InterPro" id="IPR008595">
    <property type="entry name" value="DegS"/>
</dbReference>
<evidence type="ECO:0000256" key="1">
    <source>
        <dbReference type="ARBA" id="ARBA00000085"/>
    </source>
</evidence>
<evidence type="ECO:0000313" key="11">
    <source>
        <dbReference type="Proteomes" id="UP000180057"/>
    </source>
</evidence>
<proteinExistence type="predicted"/>
<evidence type="ECO:0000256" key="2">
    <source>
        <dbReference type="ARBA" id="ARBA00022679"/>
    </source>
</evidence>
<evidence type="ECO:0000259" key="9">
    <source>
        <dbReference type="PROSITE" id="PS50109"/>
    </source>
</evidence>
<dbReference type="STRING" id="472963.BKP45_06895"/>
<comment type="catalytic activity">
    <reaction evidence="1 7">
        <text>ATP + protein L-histidine = ADP + protein N-phospho-L-histidine.</text>
        <dbReference type="EC" id="2.7.13.3"/>
    </reaction>
</comment>
<dbReference type="GO" id="GO:0000155">
    <property type="term" value="F:phosphorelay sensor kinase activity"/>
    <property type="evidence" value="ECO:0007669"/>
    <property type="project" value="UniProtKB-UniRule"/>
</dbReference>
<dbReference type="GO" id="GO:0016020">
    <property type="term" value="C:membrane"/>
    <property type="evidence" value="ECO:0007669"/>
    <property type="project" value="InterPro"/>
</dbReference>
<comment type="subcellular location">
    <subcellularLocation>
        <location evidence="7">Cytoplasm</location>
    </subcellularLocation>
</comment>
<evidence type="ECO:0000313" key="10">
    <source>
        <dbReference type="EMBL" id="OIJ22356.1"/>
    </source>
</evidence>
<dbReference type="InterPro" id="IPR011712">
    <property type="entry name" value="Sig_transdc_His_kin_sub3_dim/P"/>
</dbReference>